<dbReference type="CDD" id="cd07040">
    <property type="entry name" value="HP"/>
    <property type="match status" value="1"/>
</dbReference>
<dbReference type="EMBL" id="JAUSUB010000038">
    <property type="protein sequence ID" value="MDQ0273385.1"/>
    <property type="molecule type" value="Genomic_DNA"/>
</dbReference>
<keyword evidence="2" id="KW-1185">Reference proteome</keyword>
<reference evidence="1 2" key="1">
    <citation type="submission" date="2023-07" db="EMBL/GenBank/DDBJ databases">
        <title>Genomic Encyclopedia of Type Strains, Phase IV (KMG-IV): sequencing the most valuable type-strain genomes for metagenomic binning, comparative biology and taxonomic classification.</title>
        <authorList>
            <person name="Goeker M."/>
        </authorList>
    </citation>
    <scope>NUCLEOTIDE SEQUENCE [LARGE SCALE GENOMIC DNA]</scope>
    <source>
        <strain evidence="1 2">DSM 23494</strain>
    </source>
</reference>
<evidence type="ECO:0000313" key="1">
    <source>
        <dbReference type="EMBL" id="MDQ0273385.1"/>
    </source>
</evidence>
<dbReference type="Gene3D" id="3.40.50.1240">
    <property type="entry name" value="Phosphoglycerate mutase-like"/>
    <property type="match status" value="1"/>
</dbReference>
<sequence length="192" mass="22157">MELILVRHGEGYHTLDIPLSLYLENPPLTITGENQTKKLTNILNIKPTDLIITSPTLRTIETSLILNNNATKNLFVHPFIGPRIFPEPSKKNTLPCDYLLSIRFIEKFYNNLLIPKGIDSVYWQSGVINVLSSSYYIDILSYFINWVKSLKFNRVIIISHDGTITWIRERTTRKLLTRSDFLSEASFITIEI</sequence>
<dbReference type="SUPFAM" id="SSF53254">
    <property type="entry name" value="Phosphoglycerate mutase-like"/>
    <property type="match status" value="1"/>
</dbReference>
<proteinExistence type="predicted"/>
<dbReference type="Proteomes" id="UP001238088">
    <property type="component" value="Unassembled WGS sequence"/>
</dbReference>
<protein>
    <recommendedName>
        <fullName evidence="3">Histidine phosphatase family protein</fullName>
    </recommendedName>
</protein>
<gene>
    <name evidence="1" type="ORF">J2S17_005317</name>
</gene>
<organism evidence="1 2">
    <name type="scientific">Cytobacillus purgationiresistens</name>
    <dbReference type="NCBI Taxonomy" id="863449"/>
    <lineage>
        <taxon>Bacteria</taxon>
        <taxon>Bacillati</taxon>
        <taxon>Bacillota</taxon>
        <taxon>Bacilli</taxon>
        <taxon>Bacillales</taxon>
        <taxon>Bacillaceae</taxon>
        <taxon>Cytobacillus</taxon>
    </lineage>
</organism>
<dbReference type="InterPro" id="IPR029033">
    <property type="entry name" value="His_PPase_superfam"/>
</dbReference>
<evidence type="ECO:0000313" key="2">
    <source>
        <dbReference type="Proteomes" id="UP001238088"/>
    </source>
</evidence>
<dbReference type="InterPro" id="IPR013078">
    <property type="entry name" value="His_Pase_superF_clade-1"/>
</dbReference>
<evidence type="ECO:0008006" key="3">
    <source>
        <dbReference type="Google" id="ProtNLM"/>
    </source>
</evidence>
<comment type="caution">
    <text evidence="1">The sequence shown here is derived from an EMBL/GenBank/DDBJ whole genome shotgun (WGS) entry which is preliminary data.</text>
</comment>
<name>A0ABU0AQ93_9BACI</name>
<dbReference type="Pfam" id="PF00300">
    <property type="entry name" value="His_Phos_1"/>
    <property type="match status" value="1"/>
</dbReference>
<dbReference type="RefSeq" id="WP_307479418.1">
    <property type="nucleotide sequence ID" value="NZ_JAUSUB010000038.1"/>
</dbReference>
<accession>A0ABU0AQ93</accession>